<evidence type="ECO:0000313" key="3">
    <source>
        <dbReference type="Proteomes" id="UP000237000"/>
    </source>
</evidence>
<evidence type="ECO:0000256" key="1">
    <source>
        <dbReference type="SAM" id="MobiDB-lite"/>
    </source>
</evidence>
<accession>A0A2P5EHC5</accession>
<keyword evidence="3" id="KW-1185">Reference proteome</keyword>
<organism evidence="2 3">
    <name type="scientific">Trema orientale</name>
    <name type="common">Charcoal tree</name>
    <name type="synonym">Celtis orientalis</name>
    <dbReference type="NCBI Taxonomy" id="63057"/>
    <lineage>
        <taxon>Eukaryota</taxon>
        <taxon>Viridiplantae</taxon>
        <taxon>Streptophyta</taxon>
        <taxon>Embryophyta</taxon>
        <taxon>Tracheophyta</taxon>
        <taxon>Spermatophyta</taxon>
        <taxon>Magnoliopsida</taxon>
        <taxon>eudicotyledons</taxon>
        <taxon>Gunneridae</taxon>
        <taxon>Pentapetalae</taxon>
        <taxon>rosids</taxon>
        <taxon>fabids</taxon>
        <taxon>Rosales</taxon>
        <taxon>Cannabaceae</taxon>
        <taxon>Trema</taxon>
    </lineage>
</organism>
<dbReference type="InParanoid" id="A0A2P5EHC5"/>
<gene>
    <name evidence="2" type="ORF">TorRG33x02_193300</name>
</gene>
<feature type="region of interest" description="Disordered" evidence="1">
    <location>
        <begin position="86"/>
        <end position="126"/>
    </location>
</feature>
<dbReference type="Proteomes" id="UP000237000">
    <property type="component" value="Unassembled WGS sequence"/>
</dbReference>
<dbReference type="AlphaFoldDB" id="A0A2P5EHC5"/>
<feature type="compositionally biased region" description="Pro residues" evidence="1">
    <location>
        <begin position="89"/>
        <end position="98"/>
    </location>
</feature>
<comment type="caution">
    <text evidence="2">The sequence shown here is derived from an EMBL/GenBank/DDBJ whole genome shotgun (WGS) entry which is preliminary data.</text>
</comment>
<protein>
    <submittedName>
        <fullName evidence="2">Uncharacterized protein</fullName>
    </submittedName>
</protein>
<reference evidence="3" key="1">
    <citation type="submission" date="2016-06" db="EMBL/GenBank/DDBJ databases">
        <title>Parallel loss of symbiosis genes in relatives of nitrogen-fixing non-legume Parasponia.</title>
        <authorList>
            <person name="Van Velzen R."/>
            <person name="Holmer R."/>
            <person name="Bu F."/>
            <person name="Rutten L."/>
            <person name="Van Zeijl A."/>
            <person name="Liu W."/>
            <person name="Santuari L."/>
            <person name="Cao Q."/>
            <person name="Sharma T."/>
            <person name="Shen D."/>
            <person name="Roswanjaya Y."/>
            <person name="Wardhani T."/>
            <person name="Kalhor M.S."/>
            <person name="Jansen J."/>
            <person name="Van den Hoogen J."/>
            <person name="Gungor B."/>
            <person name="Hartog M."/>
            <person name="Hontelez J."/>
            <person name="Verver J."/>
            <person name="Yang W.-C."/>
            <person name="Schijlen E."/>
            <person name="Repin R."/>
            <person name="Schilthuizen M."/>
            <person name="Schranz E."/>
            <person name="Heidstra R."/>
            <person name="Miyata K."/>
            <person name="Fedorova E."/>
            <person name="Kohlen W."/>
            <person name="Bisseling T."/>
            <person name="Smit S."/>
            <person name="Geurts R."/>
        </authorList>
    </citation>
    <scope>NUCLEOTIDE SEQUENCE [LARGE SCALE GENOMIC DNA]</scope>
    <source>
        <strain evidence="3">cv. RG33-2</strain>
    </source>
</reference>
<proteinExistence type="predicted"/>
<dbReference type="EMBL" id="JXTC01000155">
    <property type="protein sequence ID" value="PON84932.1"/>
    <property type="molecule type" value="Genomic_DNA"/>
</dbReference>
<sequence length="239" mass="27512">MKAAIRALPLPVRRAVSPRDRALGAYLPPRQVLVSYRDRQSFLEGDVRNSYVRDRGVKIGDVLLLRTRYLPEIRVTVIRIAQNGEQVVIPPPPLPNRQPPDDDQMEDQDQDDDDDQMDDQDQDDDRDHDMFLCVKKVSRSDFRGAFKLPTEIAELIEEGTESIEVFDEAISYPIDMPVSFRGNGVFLEADKWSWYFDLVEGDLIVFLVDLPSRLTLEVYRATHSENLNQDFIIPPAMTY</sequence>
<evidence type="ECO:0000313" key="2">
    <source>
        <dbReference type="EMBL" id="PON84932.1"/>
    </source>
</evidence>
<name>A0A2P5EHC5_TREOI</name>
<feature type="compositionally biased region" description="Acidic residues" evidence="1">
    <location>
        <begin position="101"/>
        <end position="124"/>
    </location>
</feature>